<evidence type="ECO:0000313" key="2">
    <source>
        <dbReference type="Proteomes" id="UP000038040"/>
    </source>
</evidence>
<organism evidence="2 3">
    <name type="scientific">Dracunculus medinensis</name>
    <name type="common">Guinea worm</name>
    <dbReference type="NCBI Taxonomy" id="318479"/>
    <lineage>
        <taxon>Eukaryota</taxon>
        <taxon>Metazoa</taxon>
        <taxon>Ecdysozoa</taxon>
        <taxon>Nematoda</taxon>
        <taxon>Chromadorea</taxon>
        <taxon>Rhabditida</taxon>
        <taxon>Spirurina</taxon>
        <taxon>Dracunculoidea</taxon>
        <taxon>Dracunculidae</taxon>
        <taxon>Dracunculus</taxon>
    </lineage>
</organism>
<name>A0A0N4UA61_DRAME</name>
<dbReference type="Gene3D" id="3.30.160.60">
    <property type="entry name" value="Classic Zinc Finger"/>
    <property type="match status" value="1"/>
</dbReference>
<dbReference type="InterPro" id="IPR036236">
    <property type="entry name" value="Znf_C2H2_sf"/>
</dbReference>
<keyword evidence="1" id="KW-0812">Transmembrane</keyword>
<dbReference type="SUPFAM" id="SSF57667">
    <property type="entry name" value="beta-beta-alpha zinc fingers"/>
    <property type="match status" value="1"/>
</dbReference>
<keyword evidence="1" id="KW-0472">Membrane</keyword>
<feature type="transmembrane region" description="Helical" evidence="1">
    <location>
        <begin position="104"/>
        <end position="126"/>
    </location>
</feature>
<sequence>LAGHKQYYCNNTNQVETFREPHKKIPNRCQQCDFQPISAAQLTQHVRINHSAIQAYICQLCGYKGYSQRGIRSHLRCIICILIYIAPVSLLFEGRIENKRMINYITLFFKVISATVFLFYFNFIIFNFNF</sequence>
<proteinExistence type="predicted"/>
<dbReference type="AlphaFoldDB" id="A0A0N4UA61"/>
<keyword evidence="1" id="KW-1133">Transmembrane helix</keyword>
<protein>
    <submittedName>
        <fullName evidence="3">C2H2-type domain-containing protein</fullName>
    </submittedName>
</protein>
<feature type="transmembrane region" description="Helical" evidence="1">
    <location>
        <begin position="73"/>
        <end position="92"/>
    </location>
</feature>
<accession>A0A0N4UA61</accession>
<evidence type="ECO:0000256" key="1">
    <source>
        <dbReference type="SAM" id="Phobius"/>
    </source>
</evidence>
<dbReference type="WBParaSite" id="DME_0000401601-mRNA-1">
    <property type="protein sequence ID" value="DME_0000401601-mRNA-1"/>
    <property type="gene ID" value="DME_0000401601"/>
</dbReference>
<evidence type="ECO:0000313" key="3">
    <source>
        <dbReference type="WBParaSite" id="DME_0000401601-mRNA-1"/>
    </source>
</evidence>
<reference evidence="3" key="1">
    <citation type="submission" date="2017-02" db="UniProtKB">
        <authorList>
            <consortium name="WormBaseParasite"/>
        </authorList>
    </citation>
    <scope>IDENTIFICATION</scope>
</reference>
<dbReference type="Proteomes" id="UP000038040">
    <property type="component" value="Unplaced"/>
</dbReference>